<dbReference type="Pfam" id="PF03352">
    <property type="entry name" value="Adenine_glyco"/>
    <property type="match status" value="1"/>
</dbReference>
<organism evidence="2">
    <name type="scientific">uncultured Thermomicrobiales bacterium</name>
    <dbReference type="NCBI Taxonomy" id="1645740"/>
    <lineage>
        <taxon>Bacteria</taxon>
        <taxon>Pseudomonadati</taxon>
        <taxon>Thermomicrobiota</taxon>
        <taxon>Thermomicrobia</taxon>
        <taxon>Thermomicrobiales</taxon>
        <taxon>environmental samples</taxon>
    </lineage>
</organism>
<sequence length="65" mass="6624">MSTTSPRSKPLAADLGARGFVFVGPTTAHALTEAIGRDDAHLVGWHRLGASGLFDAASGEPPLPA</sequence>
<dbReference type="GO" id="GO:0046872">
    <property type="term" value="F:metal ion binding"/>
    <property type="evidence" value="ECO:0007669"/>
    <property type="project" value="UniProtKB-KW"/>
</dbReference>
<dbReference type="InterPro" id="IPR005019">
    <property type="entry name" value="Adenine_glyco"/>
</dbReference>
<accession>A0A6J4VFN6</accession>
<dbReference type="GO" id="GO:0008725">
    <property type="term" value="F:DNA-3-methyladenine glycosylase activity"/>
    <property type="evidence" value="ECO:0007669"/>
    <property type="project" value="UniProtKB-EC"/>
</dbReference>
<dbReference type="GO" id="GO:0006284">
    <property type="term" value="P:base-excision repair"/>
    <property type="evidence" value="ECO:0007669"/>
    <property type="project" value="InterPro"/>
</dbReference>
<keyword evidence="2" id="KW-0326">Glycosidase</keyword>
<evidence type="ECO:0000313" key="2">
    <source>
        <dbReference type="EMBL" id="CAA9575883.1"/>
    </source>
</evidence>
<name>A0A6J4VFN6_9BACT</name>
<dbReference type="AlphaFoldDB" id="A0A6J4VFN6"/>
<keyword evidence="1" id="KW-0862">Zinc</keyword>
<dbReference type="EC" id="3.2.2.20" evidence="2"/>
<dbReference type="SUPFAM" id="SSF48150">
    <property type="entry name" value="DNA-glycosylase"/>
    <property type="match status" value="1"/>
</dbReference>
<reference evidence="2" key="1">
    <citation type="submission" date="2020-02" db="EMBL/GenBank/DDBJ databases">
        <authorList>
            <person name="Meier V. D."/>
        </authorList>
    </citation>
    <scope>NUCLEOTIDE SEQUENCE</scope>
    <source>
        <strain evidence="2">AVDCRST_MAG59</strain>
    </source>
</reference>
<dbReference type="EMBL" id="CADCWF010000300">
    <property type="protein sequence ID" value="CAA9575883.1"/>
    <property type="molecule type" value="Genomic_DNA"/>
</dbReference>
<protein>
    <submittedName>
        <fullName evidence="2">DNA-3-methyladenine glycosylase</fullName>
        <ecNumber evidence="2">3.2.2.20</ecNumber>
    </submittedName>
</protein>
<dbReference type="Gene3D" id="1.10.340.30">
    <property type="entry name" value="Hypothetical protein, domain 2"/>
    <property type="match status" value="1"/>
</dbReference>
<evidence type="ECO:0000256" key="1">
    <source>
        <dbReference type="PIRSR" id="PIRSR605019-1"/>
    </source>
</evidence>
<keyword evidence="1" id="KW-0479">Metal-binding</keyword>
<keyword evidence="2" id="KW-0378">Hydrolase</keyword>
<gene>
    <name evidence="2" type="ORF">AVDCRST_MAG59-4170</name>
</gene>
<feature type="binding site" evidence="1">
    <location>
        <position position="41"/>
    </location>
    <ligand>
        <name>Zn(2+)</name>
        <dbReference type="ChEBI" id="CHEBI:29105"/>
    </ligand>
</feature>
<dbReference type="InterPro" id="IPR011257">
    <property type="entry name" value="DNA_glycosylase"/>
</dbReference>
<proteinExistence type="predicted"/>